<evidence type="ECO:0000313" key="1">
    <source>
        <dbReference type="EMBL" id="CAK7925087.1"/>
    </source>
</evidence>
<comment type="caution">
    <text evidence="1">The sequence shown here is derived from an EMBL/GenBank/DDBJ whole genome shotgun (WGS) entry which is preliminary data.</text>
</comment>
<gene>
    <name evidence="1" type="ORF">PM001_LOCUS10237</name>
</gene>
<reference evidence="1" key="1">
    <citation type="submission" date="2024-01" db="EMBL/GenBank/DDBJ databases">
        <authorList>
            <person name="Webb A."/>
        </authorList>
    </citation>
    <scope>NUCLEOTIDE SEQUENCE</scope>
    <source>
        <strain evidence="1">Pm1</strain>
    </source>
</reference>
<dbReference type="Proteomes" id="UP001162060">
    <property type="component" value="Unassembled WGS sequence"/>
</dbReference>
<dbReference type="EMBL" id="CAKLBY020000086">
    <property type="protein sequence ID" value="CAK7925087.1"/>
    <property type="molecule type" value="Genomic_DNA"/>
</dbReference>
<evidence type="ECO:0008006" key="3">
    <source>
        <dbReference type="Google" id="ProtNLM"/>
    </source>
</evidence>
<accession>A0AAV1TV19</accession>
<organism evidence="1 2">
    <name type="scientific">Peronospora matthiolae</name>
    <dbReference type="NCBI Taxonomy" id="2874970"/>
    <lineage>
        <taxon>Eukaryota</taxon>
        <taxon>Sar</taxon>
        <taxon>Stramenopiles</taxon>
        <taxon>Oomycota</taxon>
        <taxon>Peronosporomycetes</taxon>
        <taxon>Peronosporales</taxon>
        <taxon>Peronosporaceae</taxon>
        <taxon>Peronospora</taxon>
    </lineage>
</organism>
<sequence>MRVDFTVLVAAATVLACNEKLLGVLGFPLIDDDDPDLTGDYHEAVPAKRSLKVSDKNTEGRMMPAGGAGDLINSVVRHFYPPSSGGISQRGTRSAAKLKRKLPAVLQMDKRELVKNIALIKAWYHVSEISIDKLAKFVGLFSVTTRTPQIFTDHEVRGIVLLRFYIKYVNEWEHTQHTVLETLTNYYGESVLSTVLMESIRHLPVEESALVKDLQQEMMAGWVHRKLPAEELFDMLKLKNRGENVLYSTELLTLERYVEAQLHGKPLPSQYTDLKAVLPQHRSVALEDGTQLPLHQFEQRRDRVVVGILSKGFGDGEFAIMLAKALARYSLDEKARAYMDAMLWRWKDEGKTDLEHVFNAEFFEKHSLHDQDTARAIMDRYRTYQTMELIDDQAA</sequence>
<proteinExistence type="predicted"/>
<evidence type="ECO:0000313" key="2">
    <source>
        <dbReference type="Proteomes" id="UP001162060"/>
    </source>
</evidence>
<protein>
    <recommendedName>
        <fullName evidence="3">RxLR effector candidate protein</fullName>
    </recommendedName>
</protein>
<dbReference type="AlphaFoldDB" id="A0AAV1TV19"/>
<name>A0AAV1TV19_9STRA</name>
<dbReference type="PROSITE" id="PS51257">
    <property type="entry name" value="PROKAR_LIPOPROTEIN"/>
    <property type="match status" value="1"/>
</dbReference>